<accession>A0A1X7LKM5</accession>
<dbReference type="CDD" id="cd02440">
    <property type="entry name" value="AdoMet_MTases"/>
    <property type="match status" value="1"/>
</dbReference>
<protein>
    <submittedName>
        <fullName evidence="2">Phospholipid N-methyltransferase</fullName>
    </submittedName>
</protein>
<evidence type="ECO:0000259" key="1">
    <source>
        <dbReference type="Pfam" id="PF05175"/>
    </source>
</evidence>
<keyword evidence="2" id="KW-0489">Methyltransferase</keyword>
<feature type="domain" description="Methyltransferase small" evidence="1">
    <location>
        <begin position="34"/>
        <end position="163"/>
    </location>
</feature>
<dbReference type="EMBL" id="FXAZ01000005">
    <property type="protein sequence ID" value="SMG54438.1"/>
    <property type="molecule type" value="Genomic_DNA"/>
</dbReference>
<dbReference type="Pfam" id="PF05175">
    <property type="entry name" value="MTS"/>
    <property type="match status" value="1"/>
</dbReference>
<organism evidence="2 3">
    <name type="scientific">Paenibacillus aquistagni</name>
    <dbReference type="NCBI Taxonomy" id="1852522"/>
    <lineage>
        <taxon>Bacteria</taxon>
        <taxon>Bacillati</taxon>
        <taxon>Bacillota</taxon>
        <taxon>Bacilli</taxon>
        <taxon>Bacillales</taxon>
        <taxon>Paenibacillaceae</taxon>
        <taxon>Paenibacillus</taxon>
    </lineage>
</organism>
<gene>
    <name evidence="2" type="ORF">SAMN06295960_3722</name>
</gene>
<evidence type="ECO:0000313" key="3">
    <source>
        <dbReference type="Proteomes" id="UP000193834"/>
    </source>
</evidence>
<dbReference type="InterPro" id="IPR029063">
    <property type="entry name" value="SAM-dependent_MTases_sf"/>
</dbReference>
<evidence type="ECO:0000313" key="2">
    <source>
        <dbReference type="EMBL" id="SMG54438.1"/>
    </source>
</evidence>
<dbReference type="Gene3D" id="3.40.50.150">
    <property type="entry name" value="Vaccinia Virus protein VP39"/>
    <property type="match status" value="1"/>
</dbReference>
<dbReference type="SUPFAM" id="SSF53335">
    <property type="entry name" value="S-adenosyl-L-methionine-dependent methyltransferases"/>
    <property type="match status" value="1"/>
</dbReference>
<dbReference type="Proteomes" id="UP000193834">
    <property type="component" value="Unassembled WGS sequence"/>
</dbReference>
<reference evidence="2 3" key="1">
    <citation type="submission" date="2017-04" db="EMBL/GenBank/DDBJ databases">
        <authorList>
            <person name="Afonso C.L."/>
            <person name="Miller P.J."/>
            <person name="Scott M.A."/>
            <person name="Spackman E."/>
            <person name="Goraichik I."/>
            <person name="Dimitrov K.M."/>
            <person name="Suarez D.L."/>
            <person name="Swayne D.E."/>
        </authorList>
    </citation>
    <scope>NUCLEOTIDE SEQUENCE [LARGE SCALE GENOMIC DNA]</scope>
    <source>
        <strain evidence="2 3">11</strain>
    </source>
</reference>
<dbReference type="OrthoDB" id="9805585at2"/>
<dbReference type="AlphaFoldDB" id="A0A1X7LKM5"/>
<dbReference type="STRING" id="1852522.SAMN06295960_3722"/>
<name>A0A1X7LKM5_9BACL</name>
<proteinExistence type="predicted"/>
<dbReference type="GO" id="GO:0008168">
    <property type="term" value="F:methyltransferase activity"/>
    <property type="evidence" value="ECO:0007669"/>
    <property type="project" value="UniProtKB-KW"/>
</dbReference>
<dbReference type="InterPro" id="IPR007848">
    <property type="entry name" value="Small_mtfrase_dom"/>
</dbReference>
<dbReference type="GO" id="GO:0032259">
    <property type="term" value="P:methylation"/>
    <property type="evidence" value="ECO:0007669"/>
    <property type="project" value="UniProtKB-KW"/>
</dbReference>
<keyword evidence="2" id="KW-0808">Transferase</keyword>
<keyword evidence="3" id="KW-1185">Reference proteome</keyword>
<sequence>MLFQSQMMFLNKFLHNPKEIGSISPSSRFLANRMVSVLPWDKVSAVAELGAGTGAITRYISSHAGEGTRVLLFEKDELMRNQLKERYPHYSCFSNASHLVQLIQYQGIEKLDGIISGLPFFNFEPKLRETLISQAAEALRTEGWFVAFQYSLQMKCLLKQYFELERIRLVPLNLPPAFVYVCRKRG</sequence>
<dbReference type="RefSeq" id="WP_085496658.1">
    <property type="nucleotide sequence ID" value="NZ_FXAZ01000005.1"/>
</dbReference>